<dbReference type="Gene3D" id="3.90.190.10">
    <property type="entry name" value="Protein tyrosine phosphatase superfamily"/>
    <property type="match status" value="1"/>
</dbReference>
<organism evidence="2 3">
    <name type="scientific">Fodinibius salsisoli</name>
    <dbReference type="NCBI Taxonomy" id="2820877"/>
    <lineage>
        <taxon>Bacteria</taxon>
        <taxon>Pseudomonadati</taxon>
        <taxon>Balneolota</taxon>
        <taxon>Balneolia</taxon>
        <taxon>Balneolales</taxon>
        <taxon>Balneolaceae</taxon>
        <taxon>Fodinibius</taxon>
    </lineage>
</organism>
<dbReference type="SUPFAM" id="SSF52799">
    <property type="entry name" value="(Phosphotyrosine protein) phosphatases II"/>
    <property type="match status" value="1"/>
</dbReference>
<protein>
    <submittedName>
        <fullName evidence="2">Tyrosine-protein phosphatase</fullName>
    </submittedName>
</protein>
<accession>A0ABT3PKT0</accession>
<dbReference type="PROSITE" id="PS00383">
    <property type="entry name" value="TYR_PHOSPHATASE_1"/>
    <property type="match status" value="1"/>
</dbReference>
<dbReference type="InterPro" id="IPR016130">
    <property type="entry name" value="Tyr_Pase_AS"/>
</dbReference>
<dbReference type="InterPro" id="IPR029021">
    <property type="entry name" value="Prot-tyrosine_phosphatase-like"/>
</dbReference>
<evidence type="ECO:0000259" key="1">
    <source>
        <dbReference type="PROSITE" id="PS50056"/>
    </source>
</evidence>
<evidence type="ECO:0000313" key="2">
    <source>
        <dbReference type="EMBL" id="MCW9706548.1"/>
    </source>
</evidence>
<reference evidence="2 3" key="1">
    <citation type="submission" date="2021-03" db="EMBL/GenBank/DDBJ databases">
        <title>Aliifodinibius sp. nov., a new bacterium isolated from saline soil.</title>
        <authorList>
            <person name="Galisteo C."/>
            <person name="De La Haba R."/>
            <person name="Sanchez-Porro C."/>
            <person name="Ventosa A."/>
        </authorList>
    </citation>
    <scope>NUCLEOTIDE SEQUENCE [LARGE SCALE GENOMIC DNA]</scope>
    <source>
        <strain evidence="2 3">1BSP15-2V2</strain>
    </source>
</reference>
<gene>
    <name evidence="2" type="ORF">J6I44_06760</name>
</gene>
<comment type="caution">
    <text evidence="2">The sequence shown here is derived from an EMBL/GenBank/DDBJ whole genome shotgun (WGS) entry which is preliminary data.</text>
</comment>
<evidence type="ECO:0000313" key="3">
    <source>
        <dbReference type="Proteomes" id="UP001207918"/>
    </source>
</evidence>
<dbReference type="InterPro" id="IPR000387">
    <property type="entry name" value="Tyr_Pase_dom"/>
</dbReference>
<dbReference type="Proteomes" id="UP001207918">
    <property type="component" value="Unassembled WGS sequence"/>
</dbReference>
<sequence>MGNTIQELQAEIKDWLDDPLKEGIEAALENATTFTSRLQEILKSNPSAGRTLGPLIGKVKGLQKRLNNIEPINWVSISGGHLAIGHRPGSKLISDIRLQGGTHILTLLSESEGAKVIQKEALKKELEWLWLGMSSAEPPSKDRMSEFTSLFDEMINILDNQGRIYLHCSAGIHRTGMISYAFLRYLGYAKEGAQTNLQRLRPTTHEGVGEKRMAWGELFYKR</sequence>
<feature type="domain" description="Tyrosine specific protein phosphatases" evidence="1">
    <location>
        <begin position="145"/>
        <end position="202"/>
    </location>
</feature>
<dbReference type="Pfam" id="PF22785">
    <property type="entry name" value="Tc-R-P"/>
    <property type="match status" value="1"/>
</dbReference>
<keyword evidence="3" id="KW-1185">Reference proteome</keyword>
<proteinExistence type="predicted"/>
<dbReference type="RefSeq" id="WP_265765270.1">
    <property type="nucleotide sequence ID" value="NZ_JAGGJA010000004.1"/>
</dbReference>
<name>A0ABT3PKT0_9BACT</name>
<dbReference type="EMBL" id="JAGGJA010000004">
    <property type="protein sequence ID" value="MCW9706548.1"/>
    <property type="molecule type" value="Genomic_DNA"/>
</dbReference>
<dbReference type="PROSITE" id="PS50056">
    <property type="entry name" value="TYR_PHOSPHATASE_2"/>
    <property type="match status" value="1"/>
</dbReference>